<feature type="signal peptide" evidence="6">
    <location>
        <begin position="1"/>
        <end position="23"/>
    </location>
</feature>
<keyword evidence="2 5" id="KW-0645">Protease</keyword>
<dbReference type="GO" id="GO:0006508">
    <property type="term" value="P:proteolysis"/>
    <property type="evidence" value="ECO:0007669"/>
    <property type="project" value="UniProtKB-KW"/>
</dbReference>
<dbReference type="InterPro" id="IPR013783">
    <property type="entry name" value="Ig-like_fold"/>
</dbReference>
<dbReference type="RefSeq" id="WP_067648896.1">
    <property type="nucleotide sequence ID" value="NZ_CP015249.1"/>
</dbReference>
<dbReference type="Gene3D" id="2.60.120.380">
    <property type="match status" value="1"/>
</dbReference>
<dbReference type="InterPro" id="IPR036852">
    <property type="entry name" value="Peptidase_S8/S53_dom_sf"/>
</dbReference>
<evidence type="ECO:0000256" key="2">
    <source>
        <dbReference type="ARBA" id="ARBA00022670"/>
    </source>
</evidence>
<dbReference type="SUPFAM" id="SSF52743">
    <property type="entry name" value="Subtilisin-like"/>
    <property type="match status" value="1"/>
</dbReference>
<organism evidence="8 9">
    <name type="scientific">Dokdonella koreensis DS-123</name>
    <dbReference type="NCBI Taxonomy" id="1300342"/>
    <lineage>
        <taxon>Bacteria</taxon>
        <taxon>Pseudomonadati</taxon>
        <taxon>Pseudomonadota</taxon>
        <taxon>Gammaproteobacteria</taxon>
        <taxon>Lysobacterales</taxon>
        <taxon>Rhodanobacteraceae</taxon>
        <taxon>Dokdonella</taxon>
    </lineage>
</organism>
<keyword evidence="9" id="KW-1185">Reference proteome</keyword>
<accession>A0A167H4D1</accession>
<dbReference type="InterPro" id="IPR051048">
    <property type="entry name" value="Peptidase_S8/S53_subtilisin"/>
</dbReference>
<protein>
    <submittedName>
        <fullName evidence="8">Peptidase S8 and S53 subtilisin kexin sedolisin</fullName>
    </submittedName>
</protein>
<dbReference type="AlphaFoldDB" id="A0A167H4D1"/>
<evidence type="ECO:0000256" key="3">
    <source>
        <dbReference type="ARBA" id="ARBA00022801"/>
    </source>
</evidence>
<feature type="chain" id="PRO_5007887334" evidence="6">
    <location>
        <begin position="24"/>
        <end position="1221"/>
    </location>
</feature>
<keyword evidence="3 5" id="KW-0378">Hydrolase</keyword>
<dbReference type="PATRIC" id="fig|1300342.3.peg.2786"/>
<dbReference type="Gene3D" id="2.60.40.10">
    <property type="entry name" value="Immunoglobulins"/>
    <property type="match status" value="1"/>
</dbReference>
<feature type="active site" description="Charge relay system" evidence="5">
    <location>
        <position position="252"/>
    </location>
</feature>
<evidence type="ECO:0000256" key="1">
    <source>
        <dbReference type="ARBA" id="ARBA00011073"/>
    </source>
</evidence>
<dbReference type="InterPro" id="IPR000209">
    <property type="entry name" value="Peptidase_S8/S53_dom"/>
</dbReference>
<dbReference type="GO" id="GO:0004252">
    <property type="term" value="F:serine-type endopeptidase activity"/>
    <property type="evidence" value="ECO:0007669"/>
    <property type="project" value="UniProtKB-UniRule"/>
</dbReference>
<dbReference type="InterPro" id="IPR023828">
    <property type="entry name" value="Peptidase_S8_Ser-AS"/>
</dbReference>
<comment type="similarity">
    <text evidence="1 5">Belongs to the peptidase S8 family.</text>
</comment>
<dbReference type="Proteomes" id="UP000076830">
    <property type="component" value="Chromosome"/>
</dbReference>
<dbReference type="SUPFAM" id="SSF49785">
    <property type="entry name" value="Galactose-binding domain-like"/>
    <property type="match status" value="1"/>
</dbReference>
<dbReference type="KEGG" id="dko:I596_2859"/>
<dbReference type="Pfam" id="PF00082">
    <property type="entry name" value="Peptidase_S8"/>
    <property type="match status" value="1"/>
</dbReference>
<evidence type="ECO:0000313" key="8">
    <source>
        <dbReference type="EMBL" id="ANB18852.1"/>
    </source>
</evidence>
<feature type="active site" description="Charge relay system" evidence="5">
    <location>
        <position position="593"/>
    </location>
</feature>
<feature type="active site" description="Charge relay system" evidence="5">
    <location>
        <position position="370"/>
    </location>
</feature>
<feature type="domain" description="Peptidase S8/S53" evidence="7">
    <location>
        <begin position="355"/>
        <end position="606"/>
    </location>
</feature>
<gene>
    <name evidence="8" type="ORF">I596_2859</name>
</gene>
<dbReference type="PROSITE" id="PS51892">
    <property type="entry name" value="SUBTILASE"/>
    <property type="match status" value="1"/>
</dbReference>
<dbReference type="PROSITE" id="PS00138">
    <property type="entry name" value="SUBTILASE_SER"/>
    <property type="match status" value="1"/>
</dbReference>
<reference evidence="8 9" key="1">
    <citation type="submission" date="2016-04" db="EMBL/GenBank/DDBJ databases">
        <title>Complete genome sequence of Dokdonella koreensis DS-123T.</title>
        <authorList>
            <person name="Kim J.F."/>
            <person name="Lee H."/>
            <person name="Kwak M.-J."/>
        </authorList>
    </citation>
    <scope>NUCLEOTIDE SEQUENCE [LARGE SCALE GENOMIC DNA]</scope>
    <source>
        <strain evidence="8 9">DS-123</strain>
    </source>
</reference>
<keyword evidence="4 5" id="KW-0720">Serine protease</keyword>
<evidence type="ECO:0000313" key="9">
    <source>
        <dbReference type="Proteomes" id="UP000076830"/>
    </source>
</evidence>
<dbReference type="PANTHER" id="PTHR43399">
    <property type="entry name" value="SUBTILISIN-RELATED"/>
    <property type="match status" value="1"/>
</dbReference>
<evidence type="ECO:0000256" key="4">
    <source>
        <dbReference type="ARBA" id="ARBA00022825"/>
    </source>
</evidence>
<evidence type="ECO:0000256" key="6">
    <source>
        <dbReference type="SAM" id="SignalP"/>
    </source>
</evidence>
<dbReference type="EMBL" id="CP015249">
    <property type="protein sequence ID" value="ANB18852.1"/>
    <property type="molecule type" value="Genomic_DNA"/>
</dbReference>
<dbReference type="Gene3D" id="2.60.120.260">
    <property type="entry name" value="Galactose-binding domain-like"/>
    <property type="match status" value="1"/>
</dbReference>
<evidence type="ECO:0000259" key="7">
    <source>
        <dbReference type="Pfam" id="PF00082"/>
    </source>
</evidence>
<dbReference type="STRING" id="1300342.I596_2859"/>
<dbReference type="InterPro" id="IPR008979">
    <property type="entry name" value="Galactose-bd-like_sf"/>
</dbReference>
<evidence type="ECO:0000256" key="5">
    <source>
        <dbReference type="PROSITE-ProRule" id="PRU01240"/>
    </source>
</evidence>
<dbReference type="PANTHER" id="PTHR43399:SF4">
    <property type="entry name" value="CELL WALL-ASSOCIATED PROTEASE"/>
    <property type="match status" value="1"/>
</dbReference>
<keyword evidence="6" id="KW-0732">Signal</keyword>
<proteinExistence type="inferred from homology"/>
<name>A0A167H4D1_9GAMM</name>
<dbReference type="Gene3D" id="3.40.50.200">
    <property type="entry name" value="Peptidase S8/S53 domain"/>
    <property type="match status" value="1"/>
</dbReference>
<sequence length="1221" mass="125995">MLKPLRSAITLALLTAFGTPATAASYKFLLSDHDVAAGAAGLVKLHDYGSFALYASPTPVLELAGRSWQADPGFDRLAFSAQPFDTQRETLAPPAPFALDAPDGAGLQVVQFVGPVREEWLAELSAQGIVPVHYVASHGYVVWVDAAARARLAGLRGTQPWLQYAAPLYAFLKVDPLLQQRLDRGEAADQAEVDVIVQIYRHGGDAATRVFVEGLARLAPAQQGPLGSGVATLAWEPVLAYENLALRVRVADIPLIAQQPDVTFVGEQLSMQPMDEKQNLILTGDLFPAPGAPRYLDRLRDWGFSENPLDYPIVDITDSPLQEGGSGPTVLATADRKFYVEGDTANASRVAYFTNCTSTAAAASGDITGHGTLNAGIAVGYDTRAGAPFQDGDGWQRGLGVNPFARVGSTAIFGPGFDTSACGGGPAGLVQANGRSGARISNNSWGSNPPPATYEAVQQLYDAGVRDANNSVAGSQPMIYVMAAGNLGTGGASTVSSPAAAKNVIAVGASESVRPQWTDGCGHGPASADNPNDVAIFSSRGPTRDGRAKPEAIAPGTHVQAGASLYSGYDGRGVCDTYYPSGQTEFAASSGTSHSAPAVAGIASLAYWWMAQGGAGSAAGSVDRVDAPAHPPSPAAMKAWLMAHPIYLTGVSANDALPSPTQGYGMPDMGQMFDTVTKVVVDQTAVFTATGQSASYRWAVLDPSRPVRIALAYTDAPGLLGTSPQVNDLDLAVSAGARSWLGNVFAGGWSQEGGAADALNNYEAVFLPAGTAADVQITVTARNIAGDALNGGGLSQDFALVCYNCVRAPGFTIEAGSPTAYACAGQPVATPIHVGQIAGFPDPVALSAASSLPGATFAFDPNPAVPGTDATLHLGAPAAAVAGAQTLSITGQAGSATKTLDLALTVFDGLPAVAASPLPADGAGSIGTLPTFSWAASADAYGYLVQVATDAGFTRVVAQTRTTATTWTLTPAEALDSNRRYWWRVVTLNACGASAPLAPQDSLFRDGFEIAAALPDTQAFVTAALPSDCPLDQVPTVLWADGMENGAAGWTHGALAGSDGWQLGSAALHGAFAWQVAAPAAGTANDQWLATAPIALPANLARPSLRFWHRQSLKASSSGANCQDAGLLEVSADGGQTWSPLTTLEATPYDGPVSGAFQNPLSGRPGWCGDPRGYVRSVAALDAYAGRTVQVRFRLGHDRFEHRLGVNWAIDAVTVQACPLP</sequence>